<keyword evidence="2" id="KW-0418">Kinase</keyword>
<protein>
    <recommendedName>
        <fullName evidence="10">Histidine kinase/HSP90-like ATPase domain-containing protein</fullName>
    </recommendedName>
</protein>
<evidence type="ECO:0000256" key="3">
    <source>
        <dbReference type="ARBA" id="ARBA00023012"/>
    </source>
</evidence>
<dbReference type="Pfam" id="PF07494">
    <property type="entry name" value="Reg_prop"/>
    <property type="match status" value="2"/>
</dbReference>
<dbReference type="EMBL" id="CP060412">
    <property type="protein sequence ID" value="QNK01432.1"/>
    <property type="molecule type" value="Genomic_DNA"/>
</dbReference>
<dbReference type="InterPro" id="IPR011123">
    <property type="entry name" value="Y_Y_Y"/>
</dbReference>
<keyword evidence="4" id="KW-1133">Transmembrane helix</keyword>
<feature type="domain" description="Two component regulator three Y" evidence="6">
    <location>
        <begin position="699"/>
        <end position="759"/>
    </location>
</feature>
<reference evidence="8 9" key="1">
    <citation type="submission" date="2020-08" db="EMBL/GenBank/DDBJ databases">
        <title>Dyella sp. G9 isolated from forest soil.</title>
        <authorList>
            <person name="Fu J."/>
            <person name="Qiu L."/>
        </authorList>
    </citation>
    <scope>NUCLEOTIDE SEQUENCE [LARGE SCALE GENOMIC DNA]</scope>
    <source>
        <strain evidence="8 9">G9</strain>
    </source>
</reference>
<dbReference type="PANTHER" id="PTHR24421">
    <property type="entry name" value="NITRATE/NITRITE SENSOR PROTEIN NARX-RELATED"/>
    <property type="match status" value="1"/>
</dbReference>
<dbReference type="InterPro" id="IPR036890">
    <property type="entry name" value="HATPase_C_sf"/>
</dbReference>
<evidence type="ECO:0000259" key="5">
    <source>
        <dbReference type="Pfam" id="PF02518"/>
    </source>
</evidence>
<keyword evidence="9" id="KW-1185">Reference proteome</keyword>
<dbReference type="RefSeq" id="WP_187056894.1">
    <property type="nucleotide sequence ID" value="NZ_CP060412.1"/>
</dbReference>
<feature type="domain" description="Signal transduction histidine kinase subgroup 3 dimerisation and phosphoacceptor" evidence="7">
    <location>
        <begin position="805"/>
        <end position="869"/>
    </location>
</feature>
<dbReference type="InterPro" id="IPR011712">
    <property type="entry name" value="Sig_transdc_His_kin_sub3_dim/P"/>
</dbReference>
<evidence type="ECO:0000259" key="7">
    <source>
        <dbReference type="Pfam" id="PF07730"/>
    </source>
</evidence>
<dbReference type="AlphaFoldDB" id="A0A7G8Q3S4"/>
<dbReference type="InterPro" id="IPR011110">
    <property type="entry name" value="Reg_prop"/>
</dbReference>
<dbReference type="GO" id="GO:0046983">
    <property type="term" value="F:protein dimerization activity"/>
    <property type="evidence" value="ECO:0007669"/>
    <property type="project" value="InterPro"/>
</dbReference>
<proteinExistence type="predicted"/>
<evidence type="ECO:0000256" key="2">
    <source>
        <dbReference type="ARBA" id="ARBA00022777"/>
    </source>
</evidence>
<evidence type="ECO:0000313" key="9">
    <source>
        <dbReference type="Proteomes" id="UP000515873"/>
    </source>
</evidence>
<dbReference type="InterPro" id="IPR015943">
    <property type="entry name" value="WD40/YVTN_repeat-like_dom_sf"/>
</dbReference>
<keyword evidence="4" id="KW-0812">Transmembrane</keyword>
<dbReference type="Pfam" id="PF07495">
    <property type="entry name" value="Y_Y_Y"/>
    <property type="match status" value="1"/>
</dbReference>
<evidence type="ECO:0000259" key="6">
    <source>
        <dbReference type="Pfam" id="PF07495"/>
    </source>
</evidence>
<dbReference type="SUPFAM" id="SSF55874">
    <property type="entry name" value="ATPase domain of HSP90 chaperone/DNA topoisomerase II/histidine kinase"/>
    <property type="match status" value="1"/>
</dbReference>
<name>A0A7G8Q3S4_9GAMM</name>
<evidence type="ECO:0000256" key="4">
    <source>
        <dbReference type="SAM" id="Phobius"/>
    </source>
</evidence>
<dbReference type="Gene3D" id="1.20.5.1930">
    <property type="match status" value="1"/>
</dbReference>
<organism evidence="8 9">
    <name type="scientific">Dyella telluris</name>
    <dbReference type="NCBI Taxonomy" id="2763498"/>
    <lineage>
        <taxon>Bacteria</taxon>
        <taxon>Pseudomonadati</taxon>
        <taxon>Pseudomonadota</taxon>
        <taxon>Gammaproteobacteria</taxon>
        <taxon>Lysobacterales</taxon>
        <taxon>Rhodanobacteraceae</taxon>
        <taxon>Dyella</taxon>
    </lineage>
</organism>
<dbReference type="Pfam" id="PF02518">
    <property type="entry name" value="HATPase_c"/>
    <property type="match status" value="1"/>
</dbReference>
<sequence>MARFSDWALLSGGRAFACWLLGLTLALGLLPGINRPAHAVEPGRLLTQYAHTAWRLQDGELPAPAYPFGQTADGYLWVGTQAGPVRFDGARFVPLDALTDSRLANPFVTALLGARDGSLWIGTAAGLSRWKDGQLTRYPGADGGVFSLAQDQDGAIWLLTGGDKPLCEVAGASVLCHGKEDGLEVSGICCDRMVTDHRGTFWMGTDTAVVRWRPHTPSRSFPLEAKARSGTPGVLILAPEPNGDLWVGLPMPGAGLGLQQLVNDRWTSFALPGIDGSSLSVQAMLRDRHGALWVGTIDHGIYRIADGRVDHFDSKDGLTSDSIYSFFEDSEGNMWVATSAGIDRFRDFKVWSYSTREGLAVDEVDSVMAGRDGKVWIGTANSLDVLDHGRVQSLRAGKELPGTQVAAMLEDSQGRLWLGIDKGLWIYDAGKFTSVPGKDGKPVDGLVFTLAQDIDGDIWASVRSHPRKLLRIRDGRVVDERDVQASPPIRAIAADPRGGVWMGLSSGDLVHSGADGEKIATHMGRAVEGMVVADDGLLIAGSGKGVAVIRGSAQRVLSTKDGLPCDAVSGLVSGEGGALWLYMGCGLARVEIADLERALRDPSHRVSAQLFDVLDGVRPAYAPFQKAARAPDGTLWFADGVVLQSFDPHAESTQAGPLPIHIEQLVADRKPYALSGDIRLPALTRNVQFDYTAIGLAVPQRLRFRYRLDGRDRDWMDAGARRQAFYTDLPPGTYHFRVAASRGDGRWVEAAAGVSFTVLPAFYQTSWFVLLVVVVVALLIWLLFLWRLAQVKVQMRALFDERHAERERIARELHDTFLQAVQGLMLRFQSAMERIPPTQPARELMERALDHADEVIIEGRDRVTQLRASQWQEIDLPEALQQLGEELARDSRVTFSLTIEGTPRLLDPAASDEVRRIAQEGLANAFRHAQATHIDVNLSYGRKHLVLSIVDDGLGFDVDDMIENGPAGHWGLKGMHERAVNLHARFTVSSRAGAGSAIELSVPASMAFHRATGRWRRPLDILRLLFVTHGSSVRKFRDDEE</sequence>
<feature type="transmembrane region" description="Helical" evidence="4">
    <location>
        <begin position="767"/>
        <end position="786"/>
    </location>
</feature>
<dbReference type="KEGG" id="dtl:H8F01_20735"/>
<dbReference type="Pfam" id="PF07730">
    <property type="entry name" value="HisKA_3"/>
    <property type="match status" value="1"/>
</dbReference>
<dbReference type="Proteomes" id="UP000515873">
    <property type="component" value="Chromosome"/>
</dbReference>
<dbReference type="InterPro" id="IPR003594">
    <property type="entry name" value="HATPase_dom"/>
</dbReference>
<keyword evidence="1" id="KW-0808">Transferase</keyword>
<dbReference type="Gene3D" id="3.30.565.10">
    <property type="entry name" value="Histidine kinase-like ATPase, C-terminal domain"/>
    <property type="match status" value="1"/>
</dbReference>
<dbReference type="GO" id="GO:0016020">
    <property type="term" value="C:membrane"/>
    <property type="evidence" value="ECO:0007669"/>
    <property type="project" value="InterPro"/>
</dbReference>
<dbReference type="GO" id="GO:0000155">
    <property type="term" value="F:phosphorelay sensor kinase activity"/>
    <property type="evidence" value="ECO:0007669"/>
    <property type="project" value="InterPro"/>
</dbReference>
<dbReference type="PANTHER" id="PTHR24421:SF62">
    <property type="entry name" value="SENSORY TRANSDUCTION HISTIDINE KINASE"/>
    <property type="match status" value="1"/>
</dbReference>
<evidence type="ECO:0000256" key="1">
    <source>
        <dbReference type="ARBA" id="ARBA00022679"/>
    </source>
</evidence>
<gene>
    <name evidence="8" type="ORF">H8F01_20735</name>
</gene>
<dbReference type="Gene3D" id="2.130.10.10">
    <property type="entry name" value="YVTN repeat-like/Quinoprotein amine dehydrogenase"/>
    <property type="match status" value="3"/>
</dbReference>
<accession>A0A7G8Q3S4</accession>
<dbReference type="InterPro" id="IPR050482">
    <property type="entry name" value="Sensor_HK_TwoCompSys"/>
</dbReference>
<dbReference type="Gene3D" id="2.60.40.10">
    <property type="entry name" value="Immunoglobulins"/>
    <property type="match status" value="1"/>
</dbReference>
<dbReference type="SUPFAM" id="SSF63829">
    <property type="entry name" value="Calcium-dependent phosphotriesterase"/>
    <property type="match status" value="2"/>
</dbReference>
<evidence type="ECO:0008006" key="10">
    <source>
        <dbReference type="Google" id="ProtNLM"/>
    </source>
</evidence>
<evidence type="ECO:0000313" key="8">
    <source>
        <dbReference type="EMBL" id="QNK01432.1"/>
    </source>
</evidence>
<dbReference type="InterPro" id="IPR013783">
    <property type="entry name" value="Ig-like_fold"/>
</dbReference>
<keyword evidence="3" id="KW-0902">Two-component regulatory system</keyword>
<dbReference type="CDD" id="cd16917">
    <property type="entry name" value="HATPase_UhpB-NarQ-NarX-like"/>
    <property type="match status" value="1"/>
</dbReference>
<feature type="domain" description="Histidine kinase/HSP90-like ATPase" evidence="5">
    <location>
        <begin position="911"/>
        <end position="1004"/>
    </location>
</feature>
<keyword evidence="4" id="KW-0472">Membrane</keyword>